<keyword evidence="7" id="KW-1185">Reference proteome</keyword>
<evidence type="ECO:0000256" key="2">
    <source>
        <dbReference type="ARBA" id="ARBA00022679"/>
    </source>
</evidence>
<feature type="region of interest" description="Disordered" evidence="4">
    <location>
        <begin position="445"/>
        <end position="473"/>
    </location>
</feature>
<dbReference type="PROSITE" id="PS51675">
    <property type="entry name" value="SAM_MT_TRM10"/>
    <property type="match status" value="1"/>
</dbReference>
<dbReference type="GO" id="GO:0032259">
    <property type="term" value="P:methylation"/>
    <property type="evidence" value="ECO:0007669"/>
    <property type="project" value="UniProtKB-KW"/>
</dbReference>
<dbReference type="PANTHER" id="PTHR13563">
    <property type="entry name" value="TRNA (GUANINE-9-) METHYLTRANSFERASE"/>
    <property type="match status" value="1"/>
</dbReference>
<dbReference type="InterPro" id="IPR007356">
    <property type="entry name" value="tRNA_m1G_MeTrfase_euk"/>
</dbReference>
<evidence type="ECO:0000256" key="3">
    <source>
        <dbReference type="ARBA" id="ARBA00022691"/>
    </source>
</evidence>
<sequence>MNLNLPADVLPSREFVMRYKRNYERDKLARLLSEMEIIYELFSEVPRYLNDDEWTIYFNLRDIYERERFLSRLYLQHSNASKIQKQQSERDLIIKKISEECKVRFERGEMVYAPGYHTYFDIRGQYFRRLVDSMYGCRVLAAMQCGEMPPQLIIDCRFLDQFSDNYQIKFLRQIQKLHDANWFHRCPFPVSIVNLLADDHLARYIKKYWLFLYGPERIHQNANEYVNDNEKCHEEDGDDFTELYQELDSECSTLDGSKKFSKCDFSPHPFIPTISSRSIRDNLSKDISDDEVVYISNSAPRMLDGPISKYKAIVICSSYDLQPWSSSLSAARCDRLTPYRLPIERYVKWERGYKVMSINVTANIIRSVYLNDGDWKSAIIENVPEYHFSRNSVSFNRSNPSNSSSVDVERKNRLRVGFALQEAIEAMDRRRIDAFENDGQRNGILSSNAKLKAKPKIYHHKYSREERRARKNS</sequence>
<feature type="domain" description="SAM-dependent MTase TRM10-type" evidence="5">
    <location>
        <begin position="135"/>
        <end position="390"/>
    </location>
</feature>
<dbReference type="WBParaSite" id="ASIM_0001115401-mRNA-1">
    <property type="protein sequence ID" value="ASIM_0001115401-mRNA-1"/>
    <property type="gene ID" value="ASIM_0001115401"/>
</dbReference>
<dbReference type="Proteomes" id="UP000267096">
    <property type="component" value="Unassembled WGS sequence"/>
</dbReference>
<feature type="compositionally biased region" description="Basic and acidic residues" evidence="4">
    <location>
        <begin position="463"/>
        <end position="473"/>
    </location>
</feature>
<dbReference type="InterPro" id="IPR038459">
    <property type="entry name" value="MT_TRM10-typ_sf"/>
</dbReference>
<evidence type="ECO:0000313" key="7">
    <source>
        <dbReference type="Proteomes" id="UP000267096"/>
    </source>
</evidence>
<evidence type="ECO:0000313" key="8">
    <source>
        <dbReference type="WBParaSite" id="ASIM_0001115401-mRNA-1"/>
    </source>
</evidence>
<dbReference type="Gene3D" id="3.40.1280.30">
    <property type="match status" value="1"/>
</dbReference>
<dbReference type="OrthoDB" id="5809081at2759"/>
<organism evidence="8">
    <name type="scientific">Anisakis simplex</name>
    <name type="common">Herring worm</name>
    <dbReference type="NCBI Taxonomy" id="6269"/>
    <lineage>
        <taxon>Eukaryota</taxon>
        <taxon>Metazoa</taxon>
        <taxon>Ecdysozoa</taxon>
        <taxon>Nematoda</taxon>
        <taxon>Chromadorea</taxon>
        <taxon>Rhabditida</taxon>
        <taxon>Spirurina</taxon>
        <taxon>Ascaridomorpha</taxon>
        <taxon>Ascaridoidea</taxon>
        <taxon>Anisakidae</taxon>
        <taxon>Anisakis</taxon>
        <taxon>Anisakis simplex complex</taxon>
    </lineage>
</organism>
<evidence type="ECO:0000313" key="6">
    <source>
        <dbReference type="EMBL" id="VDK43498.1"/>
    </source>
</evidence>
<dbReference type="InterPro" id="IPR028564">
    <property type="entry name" value="MT_TRM10-typ"/>
</dbReference>
<gene>
    <name evidence="6" type="ORF">ASIM_LOCUS10712</name>
</gene>
<proteinExistence type="predicted"/>
<dbReference type="GO" id="GO:0000049">
    <property type="term" value="F:tRNA binding"/>
    <property type="evidence" value="ECO:0007669"/>
    <property type="project" value="TreeGrafter"/>
</dbReference>
<reference evidence="6 7" key="2">
    <citation type="submission" date="2018-11" db="EMBL/GenBank/DDBJ databases">
        <authorList>
            <consortium name="Pathogen Informatics"/>
        </authorList>
    </citation>
    <scope>NUCLEOTIDE SEQUENCE [LARGE SCALE GENOMIC DNA]</scope>
</reference>
<keyword evidence="1" id="KW-0489">Methyltransferase</keyword>
<dbReference type="AlphaFoldDB" id="A0A158PN66"/>
<dbReference type="GO" id="GO:0005654">
    <property type="term" value="C:nucleoplasm"/>
    <property type="evidence" value="ECO:0007669"/>
    <property type="project" value="TreeGrafter"/>
</dbReference>
<keyword evidence="2" id="KW-0808">Transferase</keyword>
<reference evidence="8" key="1">
    <citation type="submission" date="2016-04" db="UniProtKB">
        <authorList>
            <consortium name="WormBaseParasite"/>
        </authorList>
    </citation>
    <scope>IDENTIFICATION</scope>
</reference>
<accession>A0A158PN66</accession>
<evidence type="ECO:0000256" key="1">
    <source>
        <dbReference type="ARBA" id="ARBA00022603"/>
    </source>
</evidence>
<feature type="compositionally biased region" description="Basic residues" evidence="4">
    <location>
        <begin position="451"/>
        <end position="462"/>
    </location>
</feature>
<dbReference type="GO" id="GO:0070131">
    <property type="term" value="P:positive regulation of mitochondrial translation"/>
    <property type="evidence" value="ECO:0007669"/>
    <property type="project" value="TreeGrafter"/>
</dbReference>
<keyword evidence="3" id="KW-0949">S-adenosyl-L-methionine</keyword>
<protein>
    <submittedName>
        <fullName evidence="8">SAM-dependent MTase TRM10-type domain-containing protein</fullName>
    </submittedName>
</protein>
<evidence type="ECO:0000259" key="5">
    <source>
        <dbReference type="PROSITE" id="PS51675"/>
    </source>
</evidence>
<dbReference type="EMBL" id="UYRR01031014">
    <property type="protein sequence ID" value="VDK43498.1"/>
    <property type="molecule type" value="Genomic_DNA"/>
</dbReference>
<name>A0A158PN66_ANISI</name>
<dbReference type="GO" id="GO:0005739">
    <property type="term" value="C:mitochondrion"/>
    <property type="evidence" value="ECO:0007669"/>
    <property type="project" value="TreeGrafter"/>
</dbReference>
<dbReference type="GO" id="GO:0097745">
    <property type="term" value="P:mitochondrial tRNA 5'-end processing"/>
    <property type="evidence" value="ECO:0007669"/>
    <property type="project" value="TreeGrafter"/>
</dbReference>
<dbReference type="GO" id="GO:0008168">
    <property type="term" value="F:methyltransferase activity"/>
    <property type="evidence" value="ECO:0007669"/>
    <property type="project" value="UniProtKB-KW"/>
</dbReference>
<dbReference type="PANTHER" id="PTHR13563:SF5">
    <property type="entry name" value="TRNA METHYLTRANSFERASE 10 HOMOLOG C"/>
    <property type="match status" value="1"/>
</dbReference>
<evidence type="ECO:0000256" key="4">
    <source>
        <dbReference type="SAM" id="MobiDB-lite"/>
    </source>
</evidence>